<dbReference type="InterPro" id="IPR049192">
    <property type="entry name" value="DUF4246_C"/>
</dbReference>
<evidence type="ECO:0000256" key="1">
    <source>
        <dbReference type="SAM" id="MobiDB-lite"/>
    </source>
</evidence>
<dbReference type="InterPro" id="IPR011989">
    <property type="entry name" value="ARM-like"/>
</dbReference>
<feature type="domain" description="DUF4246" evidence="2">
    <location>
        <begin position="480"/>
        <end position="857"/>
    </location>
</feature>
<protein>
    <submittedName>
        <fullName evidence="4">Uncharacterized protein</fullName>
    </submittedName>
</protein>
<dbReference type="InterPro" id="IPR016024">
    <property type="entry name" value="ARM-type_fold"/>
</dbReference>
<evidence type="ECO:0000313" key="5">
    <source>
        <dbReference type="Proteomes" id="UP001527925"/>
    </source>
</evidence>
<dbReference type="Pfam" id="PF21666">
    <property type="entry name" value="DUF4246_N"/>
    <property type="match status" value="1"/>
</dbReference>
<dbReference type="InterPro" id="IPR025340">
    <property type="entry name" value="DUF4246"/>
</dbReference>
<sequence length="918" mass="101227">MNAAALPLPETEADWLAALAAVATAVEGVAFITALPHDGVGDLLVGGLARPEPAVVVAQLLAVVSTGFLFSREVGLVFLSIVDHAVIETDPRCMELLLRAVLSPVGYLAKCEDQKIEKLVRLIIAKFDAVSSEVQSRAARFFGIKFKSIPPTQDDLAQQAAQLLVRCINSDVESVAQAAVQSISSAALVGGSHAVQLFVSAGFIEAVDRPDVIHTNVHSYVFRIAWPSTFSMLFFNVAHVEPSFLKSRIVVTLIDGLASDDPDMVELCATSILRQLEGVWRIPYEFDRSKIVSLLDLGLVRNIFAMISQGLFPKVDLPVAAIGTLLEIAQTLGQPNRVVVDVDQCDGVATLRRVLDDGVNAQLKNTVTGMLRTFFPHQTTTADTSIIPCPDNDAISFKVGYSSMLEAKPRTLVEKPFVALMTAILSKPSWWTKIGDAAIADRWSAEAAAQGVSAAAINLALEETAFLATHGVRSVLGGTMTVVHGAVERTVVSDDAVAGDLRAALVVLAGALEDVPEHKKDWHPGTRNQVLDLVHPSLFCLVYGRTLVADIGERRGATEMLPWDVLGNSEKVADVPVFDSQPQFSSRRFQWLPAEFRVQDDGSVSILSPINNLHPMRHRGLYATVAKVFSRFVPLFEELAGIMRADFGRSYIKNPIEGYKRPDRYDDQGNEITDIPRPVHVPKLPEHFEPPEKLPEPVGLRGRNLQVIVKLANIHLTPEKPRYDGGSWHIEGTINESIVATGICYYDMDNITTSRLSFRTALSEDIRYEQDDRMYWMDVYGIANEETQRVEELGALEAKLGRCIVFPNVHQHRVEPFELADPTRPGFRKILVFFLVDPTKRIVSTAHMAPQQQDWHEAGLRDMPLLPELWPLVTPHIPGTMTLDNAKELRLELMNERTDVQSVVNNQVFGQTFTLCEH</sequence>
<organism evidence="4 5">
    <name type="scientific">Polyrhizophydium stewartii</name>
    <dbReference type="NCBI Taxonomy" id="2732419"/>
    <lineage>
        <taxon>Eukaryota</taxon>
        <taxon>Fungi</taxon>
        <taxon>Fungi incertae sedis</taxon>
        <taxon>Chytridiomycota</taxon>
        <taxon>Chytridiomycota incertae sedis</taxon>
        <taxon>Chytridiomycetes</taxon>
        <taxon>Rhizophydiales</taxon>
        <taxon>Rhizophydiales incertae sedis</taxon>
        <taxon>Polyrhizophydium</taxon>
    </lineage>
</organism>
<dbReference type="SUPFAM" id="SSF48371">
    <property type="entry name" value="ARM repeat"/>
    <property type="match status" value="1"/>
</dbReference>
<reference evidence="4 5" key="1">
    <citation type="submission" date="2023-09" db="EMBL/GenBank/DDBJ databases">
        <title>Pangenome analysis of Batrachochytrium dendrobatidis and related Chytrids.</title>
        <authorList>
            <person name="Yacoub M.N."/>
            <person name="Stajich J.E."/>
            <person name="James T.Y."/>
        </authorList>
    </citation>
    <scope>NUCLEOTIDE SEQUENCE [LARGE SCALE GENOMIC DNA]</scope>
    <source>
        <strain evidence="4 5">JEL0888</strain>
    </source>
</reference>
<proteinExistence type="predicted"/>
<comment type="caution">
    <text evidence="4">The sequence shown here is derived from an EMBL/GenBank/DDBJ whole genome shotgun (WGS) entry which is preliminary data.</text>
</comment>
<dbReference type="InterPro" id="IPR049207">
    <property type="entry name" value="DUF4246_N"/>
</dbReference>
<dbReference type="EMBL" id="JADGIZ020000027">
    <property type="protein sequence ID" value="KAL2915113.1"/>
    <property type="molecule type" value="Genomic_DNA"/>
</dbReference>
<dbReference type="Pfam" id="PF14033">
    <property type="entry name" value="DUF4246"/>
    <property type="match status" value="1"/>
</dbReference>
<evidence type="ECO:0000259" key="2">
    <source>
        <dbReference type="Pfam" id="PF14033"/>
    </source>
</evidence>
<feature type="compositionally biased region" description="Basic and acidic residues" evidence="1">
    <location>
        <begin position="683"/>
        <end position="695"/>
    </location>
</feature>
<dbReference type="Proteomes" id="UP001527925">
    <property type="component" value="Unassembled WGS sequence"/>
</dbReference>
<keyword evidence="5" id="KW-1185">Reference proteome</keyword>
<name>A0ABR4N6F5_9FUNG</name>
<gene>
    <name evidence="4" type="ORF">HK105_205437</name>
</gene>
<dbReference type="PANTHER" id="PTHR33119:SF1">
    <property type="entry name" value="FE2OG DIOXYGENASE DOMAIN-CONTAINING PROTEIN"/>
    <property type="match status" value="1"/>
</dbReference>
<dbReference type="Gene3D" id="1.25.10.10">
    <property type="entry name" value="Leucine-rich Repeat Variant"/>
    <property type="match status" value="1"/>
</dbReference>
<feature type="region of interest" description="Disordered" evidence="1">
    <location>
        <begin position="671"/>
        <end position="696"/>
    </location>
</feature>
<feature type="domain" description="DUF4246" evidence="3">
    <location>
        <begin position="372"/>
        <end position="446"/>
    </location>
</feature>
<evidence type="ECO:0000259" key="3">
    <source>
        <dbReference type="Pfam" id="PF21666"/>
    </source>
</evidence>
<dbReference type="PANTHER" id="PTHR33119">
    <property type="entry name" value="IFI3P"/>
    <property type="match status" value="1"/>
</dbReference>
<accession>A0ABR4N6F5</accession>
<evidence type="ECO:0000313" key="4">
    <source>
        <dbReference type="EMBL" id="KAL2915113.1"/>
    </source>
</evidence>